<dbReference type="PANTHER" id="PTHR43884:SF12">
    <property type="entry name" value="ISOVALERYL-COA DEHYDROGENASE, MITOCHONDRIAL-RELATED"/>
    <property type="match status" value="1"/>
</dbReference>
<name>A0ABY4QZD7_9ACTN</name>
<sequence length="383" mass="41242">MDFTVSNEWQVLVDTLRSFCEDEVDPLWREIEESNAIPEGLLEKAGQLGLFGLSIPEEYGGLGLPMVAKALVYEQLGRTHAGFTSIIGTHCGIGVSVIVAAGSEEQKQRYLPSLASGEVIGAFALTEPEAGSDAGNLRLRAIRDGEGWRLTGTKHYITNSKIAGLFTVFARTGESGGKGISAFVVEAGAPGFEVGRAQTTMGLRGSHVAELSFDGCWVPDDQMIGAPGTGYQAALSTLAQGRVGIAARCVGAASRATELALTFATQREQFGSKIAEFQMIQAYLAEMAAETEAARHLAYYAAWLLDQGGSARREAAMAKLIATETYGRVVDKAVQIHGGMGYCTETEIEHFYRDARITRIYEGTSEIQKLVIARDMIRKVRGR</sequence>
<keyword evidence="4 5" id="KW-0274">FAD</keyword>
<dbReference type="SUPFAM" id="SSF47203">
    <property type="entry name" value="Acyl-CoA dehydrogenase C-terminal domain-like"/>
    <property type="match status" value="1"/>
</dbReference>
<dbReference type="PIRSF" id="PIRSF016578">
    <property type="entry name" value="HsaA"/>
    <property type="match status" value="1"/>
</dbReference>
<evidence type="ECO:0000259" key="7">
    <source>
        <dbReference type="Pfam" id="PF02770"/>
    </source>
</evidence>
<keyword evidence="3 5" id="KW-0285">Flavoprotein</keyword>
<evidence type="ECO:0000256" key="4">
    <source>
        <dbReference type="ARBA" id="ARBA00022827"/>
    </source>
</evidence>
<evidence type="ECO:0000256" key="2">
    <source>
        <dbReference type="ARBA" id="ARBA00009347"/>
    </source>
</evidence>
<dbReference type="InterPro" id="IPR006091">
    <property type="entry name" value="Acyl-CoA_Oxase/DH_mid-dom"/>
</dbReference>
<evidence type="ECO:0000256" key="3">
    <source>
        <dbReference type="ARBA" id="ARBA00022630"/>
    </source>
</evidence>
<gene>
    <name evidence="9" type="ORF">M6D93_03045</name>
</gene>
<keyword evidence="5" id="KW-0560">Oxidoreductase</keyword>
<feature type="domain" description="Acyl-CoA dehydrogenase/oxidase N-terminal" evidence="8">
    <location>
        <begin position="8"/>
        <end position="118"/>
    </location>
</feature>
<protein>
    <submittedName>
        <fullName evidence="9">Acyl-CoA dehydrogenase family protein</fullName>
    </submittedName>
</protein>
<reference evidence="9" key="2">
    <citation type="submission" date="2022-05" db="EMBL/GenBank/DDBJ databases">
        <authorList>
            <person name="Kim J.-S."/>
            <person name="Lee K."/>
            <person name="Suh M."/>
            <person name="Eom M."/>
            <person name="Kim J.-S."/>
            <person name="Kim D.-S."/>
            <person name="Ko S.-H."/>
            <person name="Shin Y."/>
            <person name="Lee J.-S."/>
        </authorList>
    </citation>
    <scope>NUCLEOTIDE SEQUENCE</scope>
    <source>
        <strain evidence="9">N237</strain>
    </source>
</reference>
<evidence type="ECO:0000256" key="5">
    <source>
        <dbReference type="RuleBase" id="RU362125"/>
    </source>
</evidence>
<dbReference type="InterPro" id="IPR009100">
    <property type="entry name" value="AcylCoA_DH/oxidase_NM_dom_sf"/>
</dbReference>
<dbReference type="InterPro" id="IPR009075">
    <property type="entry name" value="AcylCo_DH/oxidase_C"/>
</dbReference>
<dbReference type="Proteomes" id="UP001056336">
    <property type="component" value="Chromosome"/>
</dbReference>
<dbReference type="Gene3D" id="1.20.140.10">
    <property type="entry name" value="Butyryl-CoA Dehydrogenase, subunit A, domain 3"/>
    <property type="match status" value="1"/>
</dbReference>
<dbReference type="Pfam" id="PF00441">
    <property type="entry name" value="Acyl-CoA_dh_1"/>
    <property type="match status" value="1"/>
</dbReference>
<dbReference type="InterPro" id="IPR036250">
    <property type="entry name" value="AcylCo_DH-like_C"/>
</dbReference>
<dbReference type="InterPro" id="IPR013786">
    <property type="entry name" value="AcylCoA_DH/ox_N"/>
</dbReference>
<reference evidence="9" key="1">
    <citation type="journal article" date="2018" name="Int. J. Syst. Evol. Microbiol.">
        <title>Jatrophihabitans telluris sp. nov., isolated from sediment soil of lava forest wetlands and the emended description of the genus Jatrophihabitans.</title>
        <authorList>
            <person name="Lee K.C."/>
            <person name="Suh M.K."/>
            <person name="Eom M.K."/>
            <person name="Kim K.K."/>
            <person name="Kim J.S."/>
            <person name="Kim D.S."/>
            <person name="Ko S.H."/>
            <person name="Shin Y.K."/>
            <person name="Lee J.S."/>
        </authorList>
    </citation>
    <scope>NUCLEOTIDE SEQUENCE</scope>
    <source>
        <strain evidence="9">N237</strain>
    </source>
</reference>
<comment type="cofactor">
    <cofactor evidence="1 5">
        <name>FAD</name>
        <dbReference type="ChEBI" id="CHEBI:57692"/>
    </cofactor>
</comment>
<dbReference type="RefSeq" id="WP_249772879.1">
    <property type="nucleotide sequence ID" value="NZ_CP097332.1"/>
</dbReference>
<dbReference type="Pfam" id="PF02770">
    <property type="entry name" value="Acyl-CoA_dh_M"/>
    <property type="match status" value="1"/>
</dbReference>
<dbReference type="InterPro" id="IPR037069">
    <property type="entry name" value="AcylCoA_DH/ox_N_sf"/>
</dbReference>
<dbReference type="Gene3D" id="2.40.110.10">
    <property type="entry name" value="Butyryl-CoA Dehydrogenase, subunit A, domain 2"/>
    <property type="match status" value="1"/>
</dbReference>
<proteinExistence type="inferred from homology"/>
<evidence type="ECO:0000313" key="9">
    <source>
        <dbReference type="EMBL" id="UQX88983.1"/>
    </source>
</evidence>
<feature type="domain" description="Acyl-CoA oxidase/dehydrogenase middle" evidence="7">
    <location>
        <begin position="122"/>
        <end position="216"/>
    </location>
</feature>
<dbReference type="PANTHER" id="PTHR43884">
    <property type="entry name" value="ACYL-COA DEHYDROGENASE"/>
    <property type="match status" value="1"/>
</dbReference>
<dbReference type="EMBL" id="CP097332">
    <property type="protein sequence ID" value="UQX88983.1"/>
    <property type="molecule type" value="Genomic_DNA"/>
</dbReference>
<evidence type="ECO:0000313" key="10">
    <source>
        <dbReference type="Proteomes" id="UP001056336"/>
    </source>
</evidence>
<feature type="domain" description="Acyl-CoA dehydrogenase/oxidase C-terminal" evidence="6">
    <location>
        <begin position="228"/>
        <end position="376"/>
    </location>
</feature>
<dbReference type="Gene3D" id="1.10.540.10">
    <property type="entry name" value="Acyl-CoA dehydrogenase/oxidase, N-terminal domain"/>
    <property type="match status" value="1"/>
</dbReference>
<dbReference type="SUPFAM" id="SSF56645">
    <property type="entry name" value="Acyl-CoA dehydrogenase NM domain-like"/>
    <property type="match status" value="1"/>
</dbReference>
<keyword evidence="10" id="KW-1185">Reference proteome</keyword>
<organism evidence="9 10">
    <name type="scientific">Jatrophihabitans telluris</name>
    <dbReference type="NCBI Taxonomy" id="2038343"/>
    <lineage>
        <taxon>Bacteria</taxon>
        <taxon>Bacillati</taxon>
        <taxon>Actinomycetota</taxon>
        <taxon>Actinomycetes</taxon>
        <taxon>Jatrophihabitantales</taxon>
        <taxon>Jatrophihabitantaceae</taxon>
        <taxon>Jatrophihabitans</taxon>
    </lineage>
</organism>
<comment type="similarity">
    <text evidence="2 5">Belongs to the acyl-CoA dehydrogenase family.</text>
</comment>
<dbReference type="InterPro" id="IPR046373">
    <property type="entry name" value="Acyl-CoA_Oxase/DH_mid-dom_sf"/>
</dbReference>
<accession>A0ABY4QZD7</accession>
<evidence type="ECO:0000256" key="1">
    <source>
        <dbReference type="ARBA" id="ARBA00001974"/>
    </source>
</evidence>
<dbReference type="Pfam" id="PF02771">
    <property type="entry name" value="Acyl-CoA_dh_N"/>
    <property type="match status" value="1"/>
</dbReference>
<evidence type="ECO:0000259" key="8">
    <source>
        <dbReference type="Pfam" id="PF02771"/>
    </source>
</evidence>
<evidence type="ECO:0000259" key="6">
    <source>
        <dbReference type="Pfam" id="PF00441"/>
    </source>
</evidence>